<name>E6PHP8_9ZZZZ</name>
<accession>E6PHP8</accession>
<organism evidence="1">
    <name type="scientific">mine drainage metagenome</name>
    <dbReference type="NCBI Taxonomy" id="410659"/>
    <lineage>
        <taxon>unclassified sequences</taxon>
        <taxon>metagenomes</taxon>
        <taxon>ecological metagenomes</taxon>
    </lineage>
</organism>
<dbReference type="SUPFAM" id="SSF63825">
    <property type="entry name" value="YWTD domain"/>
    <property type="match status" value="1"/>
</dbReference>
<protein>
    <submittedName>
        <fullName evidence="1">Uncharacterized protein</fullName>
    </submittedName>
</protein>
<gene>
    <name evidence="1" type="ORF">CARN1_0466</name>
</gene>
<reference evidence="1" key="1">
    <citation type="submission" date="2009-10" db="EMBL/GenBank/DDBJ databases">
        <title>Diversity of trophic interactions inside an arsenic-rich microbial ecosystem.</title>
        <authorList>
            <person name="Bertin P.N."/>
            <person name="Heinrich-Salmeron A."/>
            <person name="Pelletier E."/>
            <person name="Goulhen-Chollet F."/>
            <person name="Arsene-Ploetze F."/>
            <person name="Gallien S."/>
            <person name="Calteau A."/>
            <person name="Vallenet D."/>
            <person name="Casiot C."/>
            <person name="Chane-Woon-Ming B."/>
            <person name="Giloteaux L."/>
            <person name="Barakat M."/>
            <person name="Bonnefoy V."/>
            <person name="Bruneel O."/>
            <person name="Chandler M."/>
            <person name="Cleiss J."/>
            <person name="Duran R."/>
            <person name="Elbaz-Poulichet F."/>
            <person name="Fonknechten N."/>
            <person name="Lauga B."/>
            <person name="Mornico D."/>
            <person name="Ortet P."/>
            <person name="Schaeffer C."/>
            <person name="Siguier P."/>
            <person name="Alexander Thil Smith A."/>
            <person name="Van Dorsselaer A."/>
            <person name="Weissenbach J."/>
            <person name="Medigue C."/>
            <person name="Le Paslier D."/>
        </authorList>
    </citation>
    <scope>NUCLEOTIDE SEQUENCE</scope>
</reference>
<proteinExistence type="predicted"/>
<sequence length="185" mass="20707">MATGRLYAIDPLHWTVHEEVQAPGMPWGMAVVGGELRVVCGFGEEDDRYICRFIPGHGFKENEKIACPDFTGSQLGYDGEMLFLSQFYNSRVLELDARGGIVRSIPAPRQICGQTILDGTIYLLTTADETKPEYFITQVDARGTVPRTRDLAVVPFHARSLAFDGSRFWTSHREAHEIVAFADPR</sequence>
<dbReference type="AlphaFoldDB" id="E6PHP8"/>
<dbReference type="EMBL" id="CABL01000019">
    <property type="protein sequence ID" value="CBH75986.1"/>
    <property type="molecule type" value="Genomic_DNA"/>
</dbReference>
<evidence type="ECO:0000313" key="1">
    <source>
        <dbReference type="EMBL" id="CBH75986.1"/>
    </source>
</evidence>
<comment type="caution">
    <text evidence="1">The sequence shown here is derived from an EMBL/GenBank/DDBJ whole genome shotgun (WGS) entry which is preliminary data.</text>
</comment>